<reference evidence="10 11" key="1">
    <citation type="journal article" date="2006" name="Science">
        <title>The genome of black cottonwood, Populus trichocarpa (Torr. &amp; Gray).</title>
        <authorList>
            <person name="Tuskan G.A."/>
            <person name="Difazio S."/>
            <person name="Jansson S."/>
            <person name="Bohlmann J."/>
            <person name="Grigoriev I."/>
            <person name="Hellsten U."/>
            <person name="Putnam N."/>
            <person name="Ralph S."/>
            <person name="Rombauts S."/>
            <person name="Salamov A."/>
            <person name="Schein J."/>
            <person name="Sterck L."/>
            <person name="Aerts A."/>
            <person name="Bhalerao R.R."/>
            <person name="Bhalerao R.P."/>
            <person name="Blaudez D."/>
            <person name="Boerjan W."/>
            <person name="Brun A."/>
            <person name="Brunner A."/>
            <person name="Busov V."/>
            <person name="Campbell M."/>
            <person name="Carlson J."/>
            <person name="Chalot M."/>
            <person name="Chapman J."/>
            <person name="Chen G.L."/>
            <person name="Cooper D."/>
            <person name="Coutinho P.M."/>
            <person name="Couturier J."/>
            <person name="Covert S."/>
            <person name="Cronk Q."/>
            <person name="Cunningham R."/>
            <person name="Davis J."/>
            <person name="Degroeve S."/>
            <person name="Dejardin A."/>
            <person name="Depamphilis C."/>
            <person name="Detter J."/>
            <person name="Dirks B."/>
            <person name="Dubchak I."/>
            <person name="Duplessis S."/>
            <person name="Ehlting J."/>
            <person name="Ellis B."/>
            <person name="Gendler K."/>
            <person name="Goodstein D."/>
            <person name="Gribskov M."/>
            <person name="Grimwood J."/>
            <person name="Groover A."/>
            <person name="Gunter L."/>
            <person name="Hamberger B."/>
            <person name="Heinze B."/>
            <person name="Helariutta Y."/>
            <person name="Henrissat B."/>
            <person name="Holligan D."/>
            <person name="Holt R."/>
            <person name="Huang W."/>
            <person name="Islam-Faridi N."/>
            <person name="Jones S."/>
            <person name="Jones-Rhoades M."/>
            <person name="Jorgensen R."/>
            <person name="Joshi C."/>
            <person name="Kangasjarvi J."/>
            <person name="Karlsson J."/>
            <person name="Kelleher C."/>
            <person name="Kirkpatrick R."/>
            <person name="Kirst M."/>
            <person name="Kohler A."/>
            <person name="Kalluri U."/>
            <person name="Larimer F."/>
            <person name="Leebens-Mack J."/>
            <person name="Leple J.C."/>
            <person name="Locascio P."/>
            <person name="Lou Y."/>
            <person name="Lucas S."/>
            <person name="Martin F."/>
            <person name="Montanini B."/>
            <person name="Napoli C."/>
            <person name="Nelson D.R."/>
            <person name="Nelson C."/>
            <person name="Nieminen K."/>
            <person name="Nilsson O."/>
            <person name="Pereda V."/>
            <person name="Peter G."/>
            <person name="Philippe R."/>
            <person name="Pilate G."/>
            <person name="Poliakov A."/>
            <person name="Razumovskaya J."/>
            <person name="Richardson P."/>
            <person name="Rinaldi C."/>
            <person name="Ritland K."/>
            <person name="Rouze P."/>
            <person name="Ryaboy D."/>
            <person name="Schmutz J."/>
            <person name="Schrader J."/>
            <person name="Segerman B."/>
            <person name="Shin H."/>
            <person name="Siddiqui A."/>
            <person name="Sterky F."/>
            <person name="Terry A."/>
            <person name="Tsai C.J."/>
            <person name="Uberbacher E."/>
            <person name="Unneberg P."/>
            <person name="Vahala J."/>
            <person name="Wall K."/>
            <person name="Wessler S."/>
            <person name="Yang G."/>
            <person name="Yin T."/>
            <person name="Douglas C."/>
            <person name="Marra M."/>
            <person name="Sandberg G."/>
            <person name="Van de Peer Y."/>
            <person name="Rokhsar D."/>
        </authorList>
    </citation>
    <scope>NUCLEOTIDE SEQUENCE [LARGE SCALE GENOMIC DNA]</scope>
    <source>
        <strain evidence="11">cv. Nisqually</strain>
    </source>
</reference>
<dbReference type="PANTHER" id="PTHR45637">
    <property type="entry name" value="FLIPPASE KINASE 1-RELATED"/>
    <property type="match status" value="1"/>
</dbReference>
<name>U5FP17_POPTR</name>
<comment type="catalytic activity">
    <reaction evidence="8">
        <text>L-threonyl-[protein] + ATP = O-phospho-L-threonyl-[protein] + ADP + H(+)</text>
        <dbReference type="Rhea" id="RHEA:46608"/>
        <dbReference type="Rhea" id="RHEA-COMP:11060"/>
        <dbReference type="Rhea" id="RHEA-COMP:11605"/>
        <dbReference type="ChEBI" id="CHEBI:15378"/>
        <dbReference type="ChEBI" id="CHEBI:30013"/>
        <dbReference type="ChEBI" id="CHEBI:30616"/>
        <dbReference type="ChEBI" id="CHEBI:61977"/>
        <dbReference type="ChEBI" id="CHEBI:456216"/>
        <dbReference type="EC" id="2.7.11.1"/>
    </reaction>
</comment>
<evidence type="ECO:0000256" key="7">
    <source>
        <dbReference type="ARBA" id="ARBA00022840"/>
    </source>
</evidence>
<dbReference type="Gene3D" id="3.30.200.20">
    <property type="entry name" value="Phosphorylase Kinase, domain 1"/>
    <property type="match status" value="1"/>
</dbReference>
<keyword evidence="5" id="KW-0547">Nucleotide-binding</keyword>
<evidence type="ECO:0000313" key="11">
    <source>
        <dbReference type="Proteomes" id="UP000006729"/>
    </source>
</evidence>
<dbReference type="SUPFAM" id="SSF56112">
    <property type="entry name" value="Protein kinase-like (PK-like)"/>
    <property type="match status" value="1"/>
</dbReference>
<comment type="caution">
    <text evidence="10">The sequence shown here is derived from an EMBL/GenBank/DDBJ whole genome shotgun (WGS) entry which is preliminary data.</text>
</comment>
<evidence type="ECO:0000256" key="4">
    <source>
        <dbReference type="ARBA" id="ARBA00022679"/>
    </source>
</evidence>
<keyword evidence="4" id="KW-0808">Transferase</keyword>
<dbReference type="EC" id="2.7.11.1" evidence="2"/>
<evidence type="ECO:0000256" key="3">
    <source>
        <dbReference type="ARBA" id="ARBA00022527"/>
    </source>
</evidence>
<dbReference type="Proteomes" id="UP000006729">
    <property type="component" value="Chromosome 14"/>
</dbReference>
<dbReference type="GO" id="GO:0005634">
    <property type="term" value="C:nucleus"/>
    <property type="evidence" value="ECO:0000318"/>
    <property type="project" value="GO_Central"/>
</dbReference>
<keyword evidence="11" id="KW-1185">Reference proteome</keyword>
<comment type="similarity">
    <text evidence="1">Belongs to the protein kinase superfamily. AGC Ser/Thr protein kinase family.</text>
</comment>
<dbReference type="GO" id="GO:0005737">
    <property type="term" value="C:cytoplasm"/>
    <property type="evidence" value="ECO:0000318"/>
    <property type="project" value="GO_Central"/>
</dbReference>
<keyword evidence="3" id="KW-0723">Serine/threonine-protein kinase</keyword>
<protein>
    <recommendedName>
        <fullName evidence="2">non-specific serine/threonine protein kinase</fullName>
        <ecNumber evidence="2">2.7.11.1</ecNumber>
    </recommendedName>
</protein>
<evidence type="ECO:0000256" key="9">
    <source>
        <dbReference type="ARBA" id="ARBA00048679"/>
    </source>
</evidence>
<evidence type="ECO:0000313" key="10">
    <source>
        <dbReference type="EMBL" id="PNT03044.2"/>
    </source>
</evidence>
<dbReference type="CDD" id="cd05574">
    <property type="entry name" value="STKc_phototropin_like"/>
    <property type="match status" value="1"/>
</dbReference>
<dbReference type="InParanoid" id="U5FP17"/>
<dbReference type="AlphaFoldDB" id="U5FP17"/>
<accession>U5FP17</accession>
<dbReference type="KEGG" id="pop:18105063"/>
<dbReference type="InterPro" id="IPR011009">
    <property type="entry name" value="Kinase-like_dom_sf"/>
</dbReference>
<dbReference type="PROSITE" id="PS00108">
    <property type="entry name" value="PROTEIN_KINASE_ST"/>
    <property type="match status" value="1"/>
</dbReference>
<organism evidence="10 11">
    <name type="scientific">Populus trichocarpa</name>
    <name type="common">Western balsam poplar</name>
    <name type="synonym">Populus balsamifera subsp. trichocarpa</name>
    <dbReference type="NCBI Taxonomy" id="3694"/>
    <lineage>
        <taxon>Eukaryota</taxon>
        <taxon>Viridiplantae</taxon>
        <taxon>Streptophyta</taxon>
        <taxon>Embryophyta</taxon>
        <taxon>Tracheophyta</taxon>
        <taxon>Spermatophyta</taxon>
        <taxon>Magnoliopsida</taxon>
        <taxon>eudicotyledons</taxon>
        <taxon>Gunneridae</taxon>
        <taxon>Pentapetalae</taxon>
        <taxon>rosids</taxon>
        <taxon>fabids</taxon>
        <taxon>Malpighiales</taxon>
        <taxon>Salicaceae</taxon>
        <taxon>Saliceae</taxon>
        <taxon>Populus</taxon>
    </lineage>
</organism>
<dbReference type="HOGENOM" id="CLU_000288_63_30_1"/>
<dbReference type="FunFam" id="3.30.200.20:FF:000032">
    <property type="entry name" value="Serine/threonine-protein kinase D6PK-like"/>
    <property type="match status" value="1"/>
</dbReference>
<comment type="catalytic activity">
    <reaction evidence="9">
        <text>L-seryl-[protein] + ATP = O-phospho-L-seryl-[protein] + ADP + H(+)</text>
        <dbReference type="Rhea" id="RHEA:17989"/>
        <dbReference type="Rhea" id="RHEA-COMP:9863"/>
        <dbReference type="Rhea" id="RHEA-COMP:11604"/>
        <dbReference type="ChEBI" id="CHEBI:15378"/>
        <dbReference type="ChEBI" id="CHEBI:29999"/>
        <dbReference type="ChEBI" id="CHEBI:30616"/>
        <dbReference type="ChEBI" id="CHEBI:83421"/>
        <dbReference type="ChEBI" id="CHEBI:456216"/>
        <dbReference type="EC" id="2.7.11.1"/>
    </reaction>
</comment>
<dbReference type="SMART" id="SM00220">
    <property type="entry name" value="S_TKc"/>
    <property type="match status" value="1"/>
</dbReference>
<keyword evidence="6" id="KW-0418">Kinase</keyword>
<dbReference type="FunFam" id="1.10.510.10:FF:000020">
    <property type="entry name" value="serine/threonine-protein kinase D6PK-like"/>
    <property type="match status" value="1"/>
</dbReference>
<evidence type="ECO:0000256" key="8">
    <source>
        <dbReference type="ARBA" id="ARBA00047899"/>
    </source>
</evidence>
<dbReference type="PROSITE" id="PS50011">
    <property type="entry name" value="PROTEIN_KINASE_DOM"/>
    <property type="match status" value="1"/>
</dbReference>
<dbReference type="eggNOG" id="KOG0610">
    <property type="taxonomic scope" value="Eukaryota"/>
</dbReference>
<gene>
    <name evidence="10" type="ORF">POPTR_014G058100v4</name>
</gene>
<dbReference type="InterPro" id="IPR008271">
    <property type="entry name" value="Ser/Thr_kinase_AS"/>
</dbReference>
<dbReference type="Gene3D" id="1.10.510.10">
    <property type="entry name" value="Transferase(Phosphotransferase) domain 1"/>
    <property type="match status" value="2"/>
</dbReference>
<dbReference type="EMBL" id="CM009303">
    <property type="protein sequence ID" value="PNT03044.2"/>
    <property type="molecule type" value="Genomic_DNA"/>
</dbReference>
<dbReference type="FunCoup" id="U5FP17">
    <property type="interactions" value="378"/>
</dbReference>
<evidence type="ECO:0000256" key="5">
    <source>
        <dbReference type="ARBA" id="ARBA00022741"/>
    </source>
</evidence>
<sequence>MGTPSEMKPAYIATLEEDWKSLAEFYEKHKDRLLTPMSFTEDTAFHMAVYSKDEKLLKCLLDYAQDVPTSQDHKHPISITNVYGHTPLHLAASRGNSEAVKLLVEESKKILQGETPLFRAAAFGQTEIVKYLARQPAHIVNDELLLVHRQRNDGQSILHVAVVGENFDSGGKTCLGLLTEIPSAFKSGHSMSIFSQFLYMWWPMVERIWENKRKLKSALQLAKMLIKSDVSWDQDIAVQGQYGASTGSPFFGPSHPLLTGTKTGILEVVSEMLIEQPHFLDLLDEEGKNILHVAIKYRRKDIFHLIKSNRIISNRMSYGIDKDGYTLLHQVADNKYYSVGSKHGPALQLHEESKWFTRVEKLIPSYYAKLRDSKQKTAEELFNDMHKEQLLAAQQWAKETSQSCSAVAVLVATIVFAAAYTVPGASSLTSVVMFLSILTSSFDYKDFRYSIPRKLTFGFTLLFFSVMATMLAFAATILLIVQSGKQLMTGGLISIAALFPVSVFAMMQFRFYAAFMHSTKGIRKAMRRSLPWFGAPLLFRKRKQWGY</sequence>
<dbReference type="Pfam" id="PF00069">
    <property type="entry name" value="Pkinase"/>
    <property type="match status" value="2"/>
</dbReference>
<evidence type="ECO:0000256" key="1">
    <source>
        <dbReference type="ARBA" id="ARBA00009903"/>
    </source>
</evidence>
<dbReference type="GO" id="GO:0005524">
    <property type="term" value="F:ATP binding"/>
    <property type="evidence" value="ECO:0007669"/>
    <property type="project" value="UniProtKB-KW"/>
</dbReference>
<evidence type="ECO:0000256" key="2">
    <source>
        <dbReference type="ARBA" id="ARBA00012513"/>
    </source>
</evidence>
<dbReference type="STRING" id="3694.U5FP17"/>
<dbReference type="OrthoDB" id="1875064at2759"/>
<dbReference type="GO" id="GO:0005886">
    <property type="term" value="C:plasma membrane"/>
    <property type="evidence" value="ECO:0000318"/>
    <property type="project" value="GO_Central"/>
</dbReference>
<dbReference type="InterPro" id="IPR000719">
    <property type="entry name" value="Prot_kinase_dom"/>
</dbReference>
<keyword evidence="7" id="KW-0067">ATP-binding</keyword>
<evidence type="ECO:0000256" key="6">
    <source>
        <dbReference type="ARBA" id="ARBA00022777"/>
    </source>
</evidence>
<dbReference type="GO" id="GO:0004674">
    <property type="term" value="F:protein serine/threonine kinase activity"/>
    <property type="evidence" value="ECO:0000318"/>
    <property type="project" value="GO_Central"/>
</dbReference>
<proteinExistence type="inferred from homology"/>
<dbReference type="FunFam" id="1.10.510.10:FF:000028">
    <property type="entry name" value="serine/threonine-protein kinase D6PK-like"/>
    <property type="match status" value="1"/>
</dbReference>